<feature type="domain" description="SGNH hydrolase-type esterase" evidence="1">
    <location>
        <begin position="131"/>
        <end position="280"/>
    </location>
</feature>
<dbReference type="Pfam" id="PF13472">
    <property type="entry name" value="Lipase_GDSL_2"/>
    <property type="match status" value="1"/>
</dbReference>
<dbReference type="InterPro" id="IPR013830">
    <property type="entry name" value="SGNH_hydro"/>
</dbReference>
<reference evidence="2 3" key="1">
    <citation type="journal article" date="2017" name="Environ. Microbiol.">
        <title>Decay of the glycolytic pathway and adaptation to intranuclear parasitism within Enterocytozoonidae microsporidia.</title>
        <authorList>
            <person name="Wiredu Boakye D."/>
            <person name="Jaroenlak P."/>
            <person name="Prachumwat A."/>
            <person name="Williams T.A."/>
            <person name="Bateman K.S."/>
            <person name="Itsathitphaisarn O."/>
            <person name="Sritunyalucksana K."/>
            <person name="Paszkiewicz K.H."/>
            <person name="Moore K.A."/>
            <person name="Stentiford G.D."/>
            <person name="Williams B.A."/>
        </authorList>
    </citation>
    <scope>NUCLEOTIDE SEQUENCE [LARGE SCALE GENOMIC DNA]</scope>
    <source>
        <strain evidence="2 3">GB1</strain>
    </source>
</reference>
<name>A0A1Y1S4K0_9MICR</name>
<comment type="caution">
    <text evidence="2">The sequence shown here is derived from an EMBL/GenBank/DDBJ whole genome shotgun (WGS) entry which is preliminary data.</text>
</comment>
<dbReference type="PANTHER" id="PTHR30383">
    <property type="entry name" value="THIOESTERASE 1/PROTEASE 1/LYSOPHOSPHOLIPASE L1"/>
    <property type="match status" value="1"/>
</dbReference>
<dbReference type="Proteomes" id="UP000192639">
    <property type="component" value="Unassembled WGS sequence"/>
</dbReference>
<keyword evidence="3" id="KW-1185">Reference proteome</keyword>
<evidence type="ECO:0000313" key="2">
    <source>
        <dbReference type="EMBL" id="ORD93318.1"/>
    </source>
</evidence>
<dbReference type="EMBL" id="LWDP01000109">
    <property type="protein sequence ID" value="ORD93318.1"/>
    <property type="molecule type" value="Genomic_DNA"/>
</dbReference>
<organism evidence="2 3">
    <name type="scientific">Enterospora canceri</name>
    <dbReference type="NCBI Taxonomy" id="1081671"/>
    <lineage>
        <taxon>Eukaryota</taxon>
        <taxon>Fungi</taxon>
        <taxon>Fungi incertae sedis</taxon>
        <taxon>Microsporidia</taxon>
        <taxon>Enterocytozoonidae</taxon>
        <taxon>Enterospora</taxon>
    </lineage>
</organism>
<dbReference type="Gene3D" id="3.40.50.12700">
    <property type="match status" value="1"/>
</dbReference>
<evidence type="ECO:0000313" key="3">
    <source>
        <dbReference type="Proteomes" id="UP000192639"/>
    </source>
</evidence>
<dbReference type="OrthoDB" id="10072345at2759"/>
<proteinExistence type="predicted"/>
<dbReference type="Gene3D" id="3.40.50.12690">
    <property type="match status" value="1"/>
</dbReference>
<evidence type="ECO:0000259" key="1">
    <source>
        <dbReference type="Pfam" id="PF13472"/>
    </source>
</evidence>
<accession>A0A1Y1S4K0</accession>
<dbReference type="InterPro" id="IPR051532">
    <property type="entry name" value="Ester_Hydrolysis_Enzymes"/>
</dbReference>
<dbReference type="AlphaFoldDB" id="A0A1Y1S4K0"/>
<dbReference type="SUPFAM" id="SSF52266">
    <property type="entry name" value="SGNH hydrolase"/>
    <property type="match status" value="1"/>
</dbReference>
<dbReference type="VEuPathDB" id="MicrosporidiaDB:ECANGB1_208"/>
<sequence>MSPKCDVCDGRFAANFFSDSTVCRLCFLQKENDELKKKFDILQEFVTANVGILPPLSPSTEQATSYAAVAARQNDAPSLPERVIQGEVPFTPVRNGARQINKKSFLPVSTYNSFKILMKEEEEEDHETRIIGDSIVRDQLTEFCGRNRSNRKRLCMPGGRLDDITAACDEATSQVNTNTLLIIHAGTNDVMNTRSEELLERYRKLIRRYKCKTNKIILSGILPRSSAPIAFFNRAFSTNNRLKSICTDEGIDFINCWDDFYNKPFLFKDDGLHLNQVGAARLGRLLNDKVSDFRRKNSIQPRTTSAT</sequence>
<gene>
    <name evidence="2" type="ORF">ECANGB1_208</name>
</gene>
<protein>
    <recommendedName>
        <fullName evidence="1">SGNH hydrolase-type esterase domain-containing protein</fullName>
    </recommendedName>
</protein>